<dbReference type="Proteomes" id="UP001227192">
    <property type="component" value="Unassembled WGS sequence"/>
</dbReference>
<accession>A0AAI9XB23</accession>
<evidence type="ECO:0000313" key="2">
    <source>
        <dbReference type="EMBL" id="KAJ9490407.1"/>
    </source>
</evidence>
<reference evidence="2" key="2">
    <citation type="journal article" date="2016" name="Fungal Biol.">
        <title>Ochratoxin A production by Penicillium thymicola.</title>
        <authorList>
            <person name="Nguyen H.D.T."/>
            <person name="McMullin D.R."/>
            <person name="Ponomareva E."/>
            <person name="Riley R."/>
            <person name="Pomraning K.R."/>
            <person name="Baker S.E."/>
            <person name="Seifert K.A."/>
        </authorList>
    </citation>
    <scope>NUCLEOTIDE SEQUENCE</scope>
    <source>
        <strain evidence="2">DAOM 180753</strain>
    </source>
</reference>
<proteinExistence type="predicted"/>
<sequence>MPSTIIDCRFTSAVRTDLSTADPSAVRNPPAIDEQRPGAAEEDVMASTHESTQYDIDNFEINRSEIDFHDVVPKLKGQSNFRDWETALLIGLSANNEYYSRMLTIGIPIPSAPFYYNTPVDAVRAELLEAAKAVSGEDADDIVITPSQVRTRTIELEEINAQREKKYYTQRNNWKSCNSRTLLNLRKTLGIEATSLIAQITDAREVYQKLRKTYASSSHQQSYACFVKWVDLRYKNGSAPNFVRKFQEALREVTATSGVPSQMLELCQFKRAIIENPRCVAFLQNLRINEEDPDWMNEVYIEFVDTEAHNRLVNAVWREQE</sequence>
<gene>
    <name evidence="2" type="ORF">VN97_g2841</name>
</gene>
<keyword evidence="3" id="KW-1185">Reference proteome</keyword>
<organism evidence="2 3">
    <name type="scientific">Penicillium thymicola</name>
    <dbReference type="NCBI Taxonomy" id="293382"/>
    <lineage>
        <taxon>Eukaryota</taxon>
        <taxon>Fungi</taxon>
        <taxon>Dikarya</taxon>
        <taxon>Ascomycota</taxon>
        <taxon>Pezizomycotina</taxon>
        <taxon>Eurotiomycetes</taxon>
        <taxon>Eurotiomycetidae</taxon>
        <taxon>Eurotiales</taxon>
        <taxon>Aspergillaceae</taxon>
        <taxon>Penicillium</taxon>
    </lineage>
</organism>
<feature type="region of interest" description="Disordered" evidence="1">
    <location>
        <begin position="19"/>
        <end position="49"/>
    </location>
</feature>
<name>A0AAI9XB23_PENTH</name>
<evidence type="ECO:0000313" key="3">
    <source>
        <dbReference type="Proteomes" id="UP001227192"/>
    </source>
</evidence>
<dbReference type="AlphaFoldDB" id="A0AAI9XB23"/>
<evidence type="ECO:0000256" key="1">
    <source>
        <dbReference type="SAM" id="MobiDB-lite"/>
    </source>
</evidence>
<dbReference type="EMBL" id="LACB01000057">
    <property type="protein sequence ID" value="KAJ9490407.1"/>
    <property type="molecule type" value="Genomic_DNA"/>
</dbReference>
<comment type="caution">
    <text evidence="2">The sequence shown here is derived from an EMBL/GenBank/DDBJ whole genome shotgun (WGS) entry which is preliminary data.</text>
</comment>
<protein>
    <submittedName>
        <fullName evidence="2">Uncharacterized protein</fullName>
    </submittedName>
</protein>
<reference evidence="2" key="1">
    <citation type="submission" date="2015-06" db="EMBL/GenBank/DDBJ databases">
        <authorList>
            <person name="Nguyen H."/>
        </authorList>
    </citation>
    <scope>NUCLEOTIDE SEQUENCE</scope>
    <source>
        <strain evidence="2">DAOM 180753</strain>
    </source>
</reference>